<evidence type="ECO:0000313" key="3">
    <source>
        <dbReference type="Proteomes" id="UP001374535"/>
    </source>
</evidence>
<evidence type="ECO:0000313" key="2">
    <source>
        <dbReference type="EMBL" id="WVZ15780.1"/>
    </source>
</evidence>
<protein>
    <submittedName>
        <fullName evidence="2">Uncharacterized protein</fullName>
    </submittedName>
</protein>
<reference evidence="2 3" key="1">
    <citation type="journal article" date="2023" name="Life. Sci Alliance">
        <title>Evolutionary insights into 3D genome organization and epigenetic landscape of Vigna mungo.</title>
        <authorList>
            <person name="Junaid A."/>
            <person name="Singh B."/>
            <person name="Bhatia S."/>
        </authorList>
    </citation>
    <scope>NUCLEOTIDE SEQUENCE [LARGE SCALE GENOMIC DNA]</scope>
    <source>
        <strain evidence="2">Urdbean</strain>
    </source>
</reference>
<gene>
    <name evidence="2" type="ORF">V8G54_013346</name>
</gene>
<dbReference type="AlphaFoldDB" id="A0AAQ3NT59"/>
<dbReference type="EMBL" id="CP144697">
    <property type="protein sequence ID" value="WVZ15780.1"/>
    <property type="molecule type" value="Genomic_DNA"/>
</dbReference>
<feature type="transmembrane region" description="Helical" evidence="1">
    <location>
        <begin position="20"/>
        <end position="39"/>
    </location>
</feature>
<keyword evidence="1" id="KW-1133">Transmembrane helix</keyword>
<organism evidence="2 3">
    <name type="scientific">Vigna mungo</name>
    <name type="common">Black gram</name>
    <name type="synonym">Phaseolus mungo</name>
    <dbReference type="NCBI Taxonomy" id="3915"/>
    <lineage>
        <taxon>Eukaryota</taxon>
        <taxon>Viridiplantae</taxon>
        <taxon>Streptophyta</taxon>
        <taxon>Embryophyta</taxon>
        <taxon>Tracheophyta</taxon>
        <taxon>Spermatophyta</taxon>
        <taxon>Magnoliopsida</taxon>
        <taxon>eudicotyledons</taxon>
        <taxon>Gunneridae</taxon>
        <taxon>Pentapetalae</taxon>
        <taxon>rosids</taxon>
        <taxon>fabids</taxon>
        <taxon>Fabales</taxon>
        <taxon>Fabaceae</taxon>
        <taxon>Papilionoideae</taxon>
        <taxon>50 kb inversion clade</taxon>
        <taxon>NPAAA clade</taxon>
        <taxon>indigoferoid/millettioid clade</taxon>
        <taxon>Phaseoleae</taxon>
        <taxon>Vigna</taxon>
    </lineage>
</organism>
<name>A0AAQ3NT59_VIGMU</name>
<keyword evidence="1" id="KW-0812">Transmembrane</keyword>
<accession>A0AAQ3NT59</accession>
<feature type="transmembrane region" description="Helical" evidence="1">
    <location>
        <begin position="77"/>
        <end position="101"/>
    </location>
</feature>
<keyword evidence="3" id="KW-1185">Reference proteome</keyword>
<proteinExistence type="predicted"/>
<dbReference type="Proteomes" id="UP001374535">
    <property type="component" value="Chromosome 4"/>
</dbReference>
<sequence length="138" mass="15260">MKFNFSTTCWSNSARSIARISLWSFRSIGLVLSLTIGFNKHSGSSVVQGRPCAIGILSFSSSAIIFCSFLINSSSFTFPLCSVLSLNGFCLVTFCFSFLFHLLPPVVPHDSKLFLRLLLYPVDTLALLLSHEEETEIP</sequence>
<keyword evidence="1" id="KW-0472">Membrane</keyword>
<feature type="transmembrane region" description="Helical" evidence="1">
    <location>
        <begin position="51"/>
        <end position="71"/>
    </location>
</feature>
<evidence type="ECO:0000256" key="1">
    <source>
        <dbReference type="SAM" id="Phobius"/>
    </source>
</evidence>